<reference evidence="1" key="2">
    <citation type="journal article" date="2020" name="Nat. Commun.">
        <title>Large-scale genome sequencing of mycorrhizal fungi provides insights into the early evolution of symbiotic traits.</title>
        <authorList>
            <person name="Miyauchi S."/>
            <person name="Kiss E."/>
            <person name="Kuo A."/>
            <person name="Drula E."/>
            <person name="Kohler A."/>
            <person name="Sanchez-Garcia M."/>
            <person name="Morin E."/>
            <person name="Andreopoulos B."/>
            <person name="Barry K.W."/>
            <person name="Bonito G."/>
            <person name="Buee M."/>
            <person name="Carver A."/>
            <person name="Chen C."/>
            <person name="Cichocki N."/>
            <person name="Clum A."/>
            <person name="Culley D."/>
            <person name="Crous P.W."/>
            <person name="Fauchery L."/>
            <person name="Girlanda M."/>
            <person name="Hayes R.D."/>
            <person name="Keri Z."/>
            <person name="LaButti K."/>
            <person name="Lipzen A."/>
            <person name="Lombard V."/>
            <person name="Magnuson J."/>
            <person name="Maillard F."/>
            <person name="Murat C."/>
            <person name="Nolan M."/>
            <person name="Ohm R.A."/>
            <person name="Pangilinan J."/>
            <person name="Pereira M.F."/>
            <person name="Perotto S."/>
            <person name="Peter M."/>
            <person name="Pfister S."/>
            <person name="Riley R."/>
            <person name="Sitrit Y."/>
            <person name="Stielow J.B."/>
            <person name="Szollosi G."/>
            <person name="Zifcakova L."/>
            <person name="Stursova M."/>
            <person name="Spatafora J.W."/>
            <person name="Tedersoo L."/>
            <person name="Vaario L.M."/>
            <person name="Yamada A."/>
            <person name="Yan M."/>
            <person name="Wang P."/>
            <person name="Xu J."/>
            <person name="Bruns T."/>
            <person name="Baldrian P."/>
            <person name="Vilgalys R."/>
            <person name="Dunand C."/>
            <person name="Henrissat B."/>
            <person name="Grigoriev I.V."/>
            <person name="Hibbett D."/>
            <person name="Nagy L.G."/>
            <person name="Martin F.M."/>
        </authorList>
    </citation>
    <scope>NUCLEOTIDE SEQUENCE</scope>
    <source>
        <strain evidence="1">P2</strain>
    </source>
</reference>
<dbReference type="Proteomes" id="UP000886501">
    <property type="component" value="Unassembled WGS sequence"/>
</dbReference>
<protein>
    <submittedName>
        <fullName evidence="1">Uncharacterized protein</fullName>
    </submittedName>
</protein>
<evidence type="ECO:0000313" key="2">
    <source>
        <dbReference type="Proteomes" id="UP000886501"/>
    </source>
</evidence>
<organism evidence="1 2">
    <name type="scientific">Thelephora ganbajun</name>
    <name type="common">Ganba fungus</name>
    <dbReference type="NCBI Taxonomy" id="370292"/>
    <lineage>
        <taxon>Eukaryota</taxon>
        <taxon>Fungi</taxon>
        <taxon>Dikarya</taxon>
        <taxon>Basidiomycota</taxon>
        <taxon>Agaricomycotina</taxon>
        <taxon>Agaricomycetes</taxon>
        <taxon>Thelephorales</taxon>
        <taxon>Thelephoraceae</taxon>
        <taxon>Thelephora</taxon>
    </lineage>
</organism>
<sequence>FTTDDGDVILRAGSAPGLQHDFRVHKLILSLASPVFKDMFAFPQPPDRTLNGQHELPVVNVPDSPEVLDTILRFIYPGVDPPKITKPSTLIALLLTADKYNITSICTILRDTLKTFLPVHPFGVYVVACRFGFLEEAKGAARVAGSKSIMDGEFDEEVRHISSVDLLRFVRFVQEREHKGRSKI</sequence>
<keyword evidence="2" id="KW-1185">Reference proteome</keyword>
<reference evidence="1" key="1">
    <citation type="submission" date="2019-10" db="EMBL/GenBank/DDBJ databases">
        <authorList>
            <consortium name="DOE Joint Genome Institute"/>
            <person name="Kuo A."/>
            <person name="Miyauchi S."/>
            <person name="Kiss E."/>
            <person name="Drula E."/>
            <person name="Kohler A."/>
            <person name="Sanchez-Garcia M."/>
            <person name="Andreopoulos B."/>
            <person name="Barry K.W."/>
            <person name="Bonito G."/>
            <person name="Buee M."/>
            <person name="Carver A."/>
            <person name="Chen C."/>
            <person name="Cichocki N."/>
            <person name="Clum A."/>
            <person name="Culley D."/>
            <person name="Crous P.W."/>
            <person name="Fauchery L."/>
            <person name="Girlanda M."/>
            <person name="Hayes R."/>
            <person name="Keri Z."/>
            <person name="Labutti K."/>
            <person name="Lipzen A."/>
            <person name="Lombard V."/>
            <person name="Magnuson J."/>
            <person name="Maillard F."/>
            <person name="Morin E."/>
            <person name="Murat C."/>
            <person name="Nolan M."/>
            <person name="Ohm R."/>
            <person name="Pangilinan J."/>
            <person name="Pereira M."/>
            <person name="Perotto S."/>
            <person name="Peter M."/>
            <person name="Riley R."/>
            <person name="Sitrit Y."/>
            <person name="Stielow B."/>
            <person name="Szollosi G."/>
            <person name="Zifcakova L."/>
            <person name="Stursova M."/>
            <person name="Spatafora J.W."/>
            <person name="Tedersoo L."/>
            <person name="Vaario L.-M."/>
            <person name="Yamada A."/>
            <person name="Yan M."/>
            <person name="Wang P."/>
            <person name="Xu J."/>
            <person name="Bruns T."/>
            <person name="Baldrian P."/>
            <person name="Vilgalys R."/>
            <person name="Henrissat B."/>
            <person name="Grigoriev I.V."/>
            <person name="Hibbett D."/>
            <person name="Nagy L.G."/>
            <person name="Martin F.M."/>
        </authorList>
    </citation>
    <scope>NUCLEOTIDE SEQUENCE</scope>
    <source>
        <strain evidence="1">P2</strain>
    </source>
</reference>
<accession>A0ACB6ZJT3</accession>
<feature type="non-terminal residue" evidence="1">
    <location>
        <position position="184"/>
    </location>
</feature>
<name>A0ACB6ZJT3_THEGA</name>
<dbReference type="EMBL" id="MU117998">
    <property type="protein sequence ID" value="KAF9649411.1"/>
    <property type="molecule type" value="Genomic_DNA"/>
</dbReference>
<comment type="caution">
    <text evidence="1">The sequence shown here is derived from an EMBL/GenBank/DDBJ whole genome shotgun (WGS) entry which is preliminary data.</text>
</comment>
<gene>
    <name evidence="1" type="ORF">BDM02DRAFT_3082846</name>
</gene>
<feature type="non-terminal residue" evidence="1">
    <location>
        <position position="1"/>
    </location>
</feature>
<proteinExistence type="predicted"/>
<evidence type="ECO:0000313" key="1">
    <source>
        <dbReference type="EMBL" id="KAF9649411.1"/>
    </source>
</evidence>